<dbReference type="Pfam" id="PF13558">
    <property type="entry name" value="SbcC_Walker_B"/>
    <property type="match status" value="1"/>
</dbReference>
<dbReference type="Gene3D" id="3.40.50.300">
    <property type="entry name" value="P-loop containing nucleotide triphosphate hydrolases"/>
    <property type="match status" value="2"/>
</dbReference>
<evidence type="ECO:0000256" key="2">
    <source>
        <dbReference type="ARBA" id="ARBA00011322"/>
    </source>
</evidence>
<dbReference type="EMBL" id="CP012677">
    <property type="protein sequence ID" value="ALE92551.1"/>
    <property type="molecule type" value="Genomic_DNA"/>
</dbReference>
<dbReference type="PATRIC" id="fig|656366.3.peg.2148"/>
<feature type="coiled-coil region" evidence="4">
    <location>
        <begin position="454"/>
        <end position="481"/>
    </location>
</feature>
<dbReference type="SUPFAM" id="SSF52540">
    <property type="entry name" value="P-loop containing nucleoside triphosphate hydrolases"/>
    <property type="match status" value="1"/>
</dbReference>
<protein>
    <recommendedName>
        <fullName evidence="3">Nuclease SbcCD subunit C</fullName>
    </recommendedName>
</protein>
<evidence type="ECO:0000256" key="1">
    <source>
        <dbReference type="ARBA" id="ARBA00006930"/>
    </source>
</evidence>
<dbReference type="KEGG" id="aaq:AOC05_09935"/>
<accession>A0A0M4RPS5</accession>
<dbReference type="RefSeq" id="WP_062007083.1">
    <property type="nucleotide sequence ID" value="NZ_CP012677.1"/>
</dbReference>
<keyword evidence="7" id="KW-1185">Reference proteome</keyword>
<dbReference type="Proteomes" id="UP000062833">
    <property type="component" value="Chromosome"/>
</dbReference>
<dbReference type="GO" id="GO:0016887">
    <property type="term" value="F:ATP hydrolysis activity"/>
    <property type="evidence" value="ECO:0007669"/>
    <property type="project" value="InterPro"/>
</dbReference>
<gene>
    <name evidence="6" type="ORF">AOC05_09935</name>
</gene>
<keyword evidence="4" id="KW-0175">Coiled coil</keyword>
<dbReference type="AlphaFoldDB" id="A0A0M4RPS5"/>
<evidence type="ECO:0000256" key="4">
    <source>
        <dbReference type="SAM" id="Coils"/>
    </source>
</evidence>
<proteinExistence type="inferred from homology"/>
<dbReference type="PANTHER" id="PTHR32114">
    <property type="entry name" value="ABC TRANSPORTER ABCH.3"/>
    <property type="match status" value="1"/>
</dbReference>
<name>A0A0M4RPS5_9MICC</name>
<dbReference type="PANTHER" id="PTHR32114:SF2">
    <property type="entry name" value="ABC TRANSPORTER ABCH.3"/>
    <property type="match status" value="1"/>
</dbReference>
<evidence type="ECO:0000259" key="5">
    <source>
        <dbReference type="Pfam" id="PF13476"/>
    </source>
</evidence>
<feature type="coiled-coil region" evidence="4">
    <location>
        <begin position="611"/>
        <end position="638"/>
    </location>
</feature>
<feature type="domain" description="Rad50/SbcC-type AAA" evidence="5">
    <location>
        <begin position="5"/>
        <end position="200"/>
    </location>
</feature>
<comment type="similarity">
    <text evidence="1">Belongs to the SMC family. SbcC subfamily.</text>
</comment>
<dbReference type="GO" id="GO:0006302">
    <property type="term" value="P:double-strand break repair"/>
    <property type="evidence" value="ECO:0007669"/>
    <property type="project" value="InterPro"/>
</dbReference>
<evidence type="ECO:0000256" key="3">
    <source>
        <dbReference type="ARBA" id="ARBA00013368"/>
    </source>
</evidence>
<reference evidence="7" key="1">
    <citation type="submission" date="2015-09" db="EMBL/GenBank/DDBJ databases">
        <title>Complete genome of Arthrobacter alpinus strain R3.8.</title>
        <authorList>
            <person name="See-Too W.S."/>
            <person name="Chan K.G."/>
        </authorList>
    </citation>
    <scope>NUCLEOTIDE SEQUENCE [LARGE SCALE GENOMIC DNA]</scope>
    <source>
        <strain evidence="7">R3.8</strain>
    </source>
</reference>
<evidence type="ECO:0000313" key="7">
    <source>
        <dbReference type="Proteomes" id="UP000062833"/>
    </source>
</evidence>
<dbReference type="InterPro" id="IPR027417">
    <property type="entry name" value="P-loop_NTPase"/>
</dbReference>
<dbReference type="InterPro" id="IPR038729">
    <property type="entry name" value="Rad50/SbcC_AAA"/>
</dbReference>
<sequence>MRIHRLDIQAFGPFAGQESVDFDALGAQGLFLLNGSTGAGKTSVLDAVAYALYGQLPGARKSSLKRLRSDHAAEGTGPEVVCEFSAGGRRLEVRRSPEWMRPAKRGTGVTKEQASTQLREKIDGAWVALSQRNDEAASEIQRLLGMSMEQFTKVILLAQGEFAAFLRASAKDREELLEKLFGTEVYQDLELRLGTDAKEAAAQLGTGMAQLTAHEQLARSQAAAVLEGAGLVDGDVPGGEDVAAQEDDAAAAQGADAAGAGTVAAAAAPVEVPDQPGLHSNGAELFAWLAESVAQAVHRAATDLADTERRAALGAEAVAAAEQRASRHAIRDAALAEQERLKLLAADAEQWQQTLRRHHGARVLAAVVDAADQTAAEQSGAELAVARARDAFAGDALATRVGAAQANDATASETATHSLLVLAEPELPLLELVEKELAAQVAAVTAAMPGEQRVAQARTQLVAEEEKLAAATAEVAAQQLAETTGRERLLAATSEVAVLREDAVPVQQARERHTGATELVTSIMAHTAQKAATEELTRAELAARELAVRARANWLDAVERRLSLAAGELAATLVDGEPCQVCGSTAHPAPSEQAGSGADAVQVEKKAKTASEAAEKQAADAQGVLAQARQKLAVLAERGGDGELAQARAAVVLAKEQRDTAVAAAARLVALAAAVEVAEAAVSAAQTALLAATGVVASLTAGNAGLVREIEGLEAGLAVARAGFASLAQRKAAIASAQQATGALMAALRREESTALASVAAAQALLEALGRSSFEDVGQVRAALAAQPIVEKLQHQVAAFERSGTLNTAQLERAEVAEAALEAGAGLGAPGATELAQLGEDALQLRTEAAAAAVDLGLARKAAAQLRATHAAFAQCEEQVVPLRERSALLAGLAEAVRGGGENQLKMTLTSYVLAARLEQVASAASSRLSTMSGGRYTLSHTDAKAGGNRKSGLGLEVVDEWTQRSRDTSTLSGGESFMASLALALGLADVVQQESGGLDIETLFVDEGFGSLDEESLDQVMDALEGLRDGGRVVGLVSHVAEMKTRIPVHLQVTKGRNGSTLSIGEL</sequence>
<dbReference type="OrthoDB" id="9795626at2"/>
<organism evidence="6 7">
    <name type="scientific">Arthrobacter alpinus</name>
    <dbReference type="NCBI Taxonomy" id="656366"/>
    <lineage>
        <taxon>Bacteria</taxon>
        <taxon>Bacillati</taxon>
        <taxon>Actinomycetota</taxon>
        <taxon>Actinomycetes</taxon>
        <taxon>Micrococcales</taxon>
        <taxon>Micrococcaceae</taxon>
        <taxon>Arthrobacter</taxon>
    </lineage>
</organism>
<dbReference type="Pfam" id="PF13476">
    <property type="entry name" value="AAA_23"/>
    <property type="match status" value="1"/>
</dbReference>
<comment type="subunit">
    <text evidence="2">Heterodimer of SbcC and SbcD.</text>
</comment>
<evidence type="ECO:0000313" key="6">
    <source>
        <dbReference type="EMBL" id="ALE92551.1"/>
    </source>
</evidence>